<keyword evidence="2" id="KW-1185">Reference proteome</keyword>
<comment type="caution">
    <text evidence="1">The sequence shown here is derived from an EMBL/GenBank/DDBJ whole genome shotgun (WGS) entry which is preliminary data.</text>
</comment>
<organism evidence="1 2">
    <name type="scientific">Molossus molossus</name>
    <name type="common">Pallas' mastiff bat</name>
    <name type="synonym">Vespertilio molossus</name>
    <dbReference type="NCBI Taxonomy" id="27622"/>
    <lineage>
        <taxon>Eukaryota</taxon>
        <taxon>Metazoa</taxon>
        <taxon>Chordata</taxon>
        <taxon>Craniata</taxon>
        <taxon>Vertebrata</taxon>
        <taxon>Euteleostomi</taxon>
        <taxon>Mammalia</taxon>
        <taxon>Eutheria</taxon>
        <taxon>Laurasiatheria</taxon>
        <taxon>Chiroptera</taxon>
        <taxon>Yangochiroptera</taxon>
        <taxon>Molossidae</taxon>
        <taxon>Molossus</taxon>
    </lineage>
</organism>
<reference evidence="1 2" key="1">
    <citation type="journal article" date="2020" name="Nature">
        <title>Six reference-quality genomes reveal evolution of bat adaptations.</title>
        <authorList>
            <person name="Jebb D."/>
            <person name="Huang Z."/>
            <person name="Pippel M."/>
            <person name="Hughes G.M."/>
            <person name="Lavrichenko K."/>
            <person name="Devanna P."/>
            <person name="Winkler S."/>
            <person name="Jermiin L.S."/>
            <person name="Skirmuntt E.C."/>
            <person name="Katzourakis A."/>
            <person name="Burkitt-Gray L."/>
            <person name="Ray D.A."/>
            <person name="Sullivan K.A.M."/>
            <person name="Roscito J.G."/>
            <person name="Kirilenko B.M."/>
            <person name="Davalos L.M."/>
            <person name="Corthals A.P."/>
            <person name="Power M.L."/>
            <person name="Jones G."/>
            <person name="Ransome R.D."/>
            <person name="Dechmann D.K.N."/>
            <person name="Locatelli A.G."/>
            <person name="Puechmaille S.J."/>
            <person name="Fedrigo O."/>
            <person name="Jarvis E.D."/>
            <person name="Hiller M."/>
            <person name="Vernes S.C."/>
            <person name="Myers E.W."/>
            <person name="Teeling E.C."/>
        </authorList>
    </citation>
    <scope>NUCLEOTIDE SEQUENCE [LARGE SCALE GENOMIC DNA]</scope>
    <source>
        <strain evidence="1">MMolMol1</strain>
        <tissue evidence="1">Muscle</tissue>
    </source>
</reference>
<protein>
    <submittedName>
        <fullName evidence="1">Kruppel like factor 3</fullName>
    </submittedName>
</protein>
<dbReference type="AlphaFoldDB" id="A0A7J8JUW7"/>
<gene>
    <name evidence="1" type="ORF">HJG59_007344</name>
</gene>
<accession>A0A7J8JUW7</accession>
<evidence type="ECO:0000313" key="1">
    <source>
        <dbReference type="EMBL" id="KAF6500558.1"/>
    </source>
</evidence>
<dbReference type="EMBL" id="JACASF010000001">
    <property type="protein sequence ID" value="KAF6500558.1"/>
    <property type="molecule type" value="Genomic_DNA"/>
</dbReference>
<name>A0A7J8JUW7_MOLMO</name>
<evidence type="ECO:0000313" key="2">
    <source>
        <dbReference type="Proteomes" id="UP000550707"/>
    </source>
</evidence>
<sequence>MLMFDPVPVKQEAMDPVSVACVPHSSRYDRHRTWATDKSCHHISRLKNNSVSSFLVGVLRIIGLGKKTFG</sequence>
<dbReference type="Proteomes" id="UP000550707">
    <property type="component" value="Unassembled WGS sequence"/>
</dbReference>
<proteinExistence type="predicted"/>